<evidence type="ECO:0000313" key="7">
    <source>
        <dbReference type="Proteomes" id="UP001178507"/>
    </source>
</evidence>
<evidence type="ECO:0000256" key="5">
    <source>
        <dbReference type="SAM" id="Phobius"/>
    </source>
</evidence>
<protein>
    <recommendedName>
        <fullName evidence="8">Ion transport domain-containing protein</fullName>
    </recommendedName>
</protein>
<feature type="transmembrane region" description="Helical" evidence="5">
    <location>
        <begin position="716"/>
        <end position="735"/>
    </location>
</feature>
<feature type="compositionally biased region" description="Polar residues" evidence="4">
    <location>
        <begin position="1"/>
        <end position="13"/>
    </location>
</feature>
<dbReference type="SUPFAM" id="SSF48403">
    <property type="entry name" value="Ankyrin repeat"/>
    <property type="match status" value="1"/>
</dbReference>
<dbReference type="PANTHER" id="PTHR24201:SF16">
    <property type="entry name" value="ANKYRIN-1-LIKE-RELATED"/>
    <property type="match status" value="1"/>
</dbReference>
<reference evidence="6" key="1">
    <citation type="submission" date="2023-08" db="EMBL/GenBank/DDBJ databases">
        <authorList>
            <person name="Chen Y."/>
            <person name="Shah S."/>
            <person name="Dougan E. K."/>
            <person name="Thang M."/>
            <person name="Chan C."/>
        </authorList>
    </citation>
    <scope>NUCLEOTIDE SEQUENCE</scope>
</reference>
<sequence length="790" mass="88658">MTSVSNSSTTQSRAESRPLLLEGEHEVAASSGQTQFRWNDRVCTGTRLHEAALEGDEDGVKTALAAGERINARFEYTTSFQGKVQEGSGEAIHLAASRGYVNVVRLLLNHKASVNAMVSRSHEPHYDVFHAAVFAEGRHGSLDMIRYLMEQKAELTRNQSGNYPIHMAFVTGSLAMIKLIRTYMKEKNVTDESCTEPGKALPLEMGITGGKMSERDLSEACEVSLRSLTTFIHECPQVIPSFLERLRQNEEAFGEVRRKLTNVHIAKVLQEEPLAALALLDGCTDSPECGNQRWHPLPTRVSFAPRTRGAYIRMLFNPPEVFLTEYQPEELWNFDGLHWKAPAWHQSWVDRDHGPPLIDAEIRVVQLPNLLCAEVFRALCDHKNDNCLELFQNDIIHVMIKHLFWEGAAKIDVVLVMLTMWGLVILIGEEVMGRSVMEARRAKLEGSGEFLGANGTSELPLDEGDGGFASWVAFTWIASKALVDLWLEYSELRGFMKIGHWNDWFKTVNLMRALLAGLPSLLLFWPDFQPILLCGIFLYWGRVLTCYTLMQYIGVELLPIIDLASGLGPSLFVTAISFGAFTHAFYLVRGSTQALWPHISTDTFAVLITAALPESASNVATMELTLILVAVLFFSVLILNVFIGVICELYANAKERAPLAFKQRRALCCMLYLLRCRALPCAWFSSSQGNVVICAGGLCALITQVYCFVNHEMQPWVVWVFLACQITMVLGAFQAKESPWIRESTEDDRGNYLWFCRTKVIDEEEPTSKSIHDLLQQMRSVVGEMKQLSS</sequence>
<keyword evidence="5" id="KW-1133">Transmembrane helix</keyword>
<evidence type="ECO:0000313" key="6">
    <source>
        <dbReference type="EMBL" id="CAJ1390450.1"/>
    </source>
</evidence>
<feature type="transmembrane region" description="Helical" evidence="5">
    <location>
        <begin position="689"/>
        <end position="709"/>
    </location>
</feature>
<dbReference type="AlphaFoldDB" id="A0AA36IPD6"/>
<comment type="caution">
    <text evidence="6">The sequence shown here is derived from an EMBL/GenBank/DDBJ whole genome shotgun (WGS) entry which is preliminary data.</text>
</comment>
<keyword evidence="2 3" id="KW-0040">ANK repeat</keyword>
<feature type="transmembrane region" description="Helical" evidence="5">
    <location>
        <begin position="567"/>
        <end position="588"/>
    </location>
</feature>
<proteinExistence type="predicted"/>
<dbReference type="InterPro" id="IPR050776">
    <property type="entry name" value="Ank_Repeat/CDKN_Inhibitor"/>
</dbReference>
<keyword evidence="5" id="KW-0812">Transmembrane</keyword>
<dbReference type="PROSITE" id="PS50088">
    <property type="entry name" value="ANK_REPEAT"/>
    <property type="match status" value="1"/>
</dbReference>
<dbReference type="PANTHER" id="PTHR24201">
    <property type="entry name" value="ANK_REP_REGION DOMAIN-CONTAINING PROTEIN"/>
    <property type="match status" value="1"/>
</dbReference>
<dbReference type="EMBL" id="CAUJNA010002079">
    <property type="protein sequence ID" value="CAJ1390450.1"/>
    <property type="molecule type" value="Genomic_DNA"/>
</dbReference>
<dbReference type="PROSITE" id="PS50297">
    <property type="entry name" value="ANK_REP_REGION"/>
    <property type="match status" value="1"/>
</dbReference>
<evidence type="ECO:0000256" key="3">
    <source>
        <dbReference type="PROSITE-ProRule" id="PRU00023"/>
    </source>
</evidence>
<gene>
    <name evidence="6" type="ORF">EVOR1521_LOCUS15870</name>
</gene>
<keyword evidence="5" id="KW-0472">Membrane</keyword>
<keyword evidence="7" id="KW-1185">Reference proteome</keyword>
<dbReference type="SMART" id="SM00248">
    <property type="entry name" value="ANK"/>
    <property type="match status" value="4"/>
</dbReference>
<dbReference type="Proteomes" id="UP001178507">
    <property type="component" value="Unassembled WGS sequence"/>
</dbReference>
<feature type="repeat" description="ANK" evidence="3">
    <location>
        <begin position="87"/>
        <end position="119"/>
    </location>
</feature>
<feature type="region of interest" description="Disordered" evidence="4">
    <location>
        <begin position="1"/>
        <end position="20"/>
    </location>
</feature>
<feature type="transmembrane region" description="Helical" evidence="5">
    <location>
        <begin position="624"/>
        <end position="651"/>
    </location>
</feature>
<dbReference type="Gene3D" id="1.25.40.20">
    <property type="entry name" value="Ankyrin repeat-containing domain"/>
    <property type="match status" value="1"/>
</dbReference>
<evidence type="ECO:0000256" key="2">
    <source>
        <dbReference type="ARBA" id="ARBA00023043"/>
    </source>
</evidence>
<accession>A0AA36IPD6</accession>
<keyword evidence="1" id="KW-0677">Repeat</keyword>
<evidence type="ECO:0000256" key="4">
    <source>
        <dbReference type="SAM" id="MobiDB-lite"/>
    </source>
</evidence>
<name>A0AA36IPD6_9DINO</name>
<dbReference type="GO" id="GO:0005634">
    <property type="term" value="C:nucleus"/>
    <property type="evidence" value="ECO:0007669"/>
    <property type="project" value="TreeGrafter"/>
</dbReference>
<dbReference type="Pfam" id="PF00023">
    <property type="entry name" value="Ank"/>
    <property type="match status" value="1"/>
</dbReference>
<evidence type="ECO:0008006" key="8">
    <source>
        <dbReference type="Google" id="ProtNLM"/>
    </source>
</evidence>
<dbReference type="InterPro" id="IPR002110">
    <property type="entry name" value="Ankyrin_rpt"/>
</dbReference>
<evidence type="ECO:0000256" key="1">
    <source>
        <dbReference type="ARBA" id="ARBA00022737"/>
    </source>
</evidence>
<dbReference type="InterPro" id="IPR036770">
    <property type="entry name" value="Ankyrin_rpt-contain_sf"/>
</dbReference>
<organism evidence="6 7">
    <name type="scientific">Effrenium voratum</name>
    <dbReference type="NCBI Taxonomy" id="2562239"/>
    <lineage>
        <taxon>Eukaryota</taxon>
        <taxon>Sar</taxon>
        <taxon>Alveolata</taxon>
        <taxon>Dinophyceae</taxon>
        <taxon>Suessiales</taxon>
        <taxon>Symbiodiniaceae</taxon>
        <taxon>Effrenium</taxon>
    </lineage>
</organism>